<feature type="transmembrane region" description="Helical" evidence="1">
    <location>
        <begin position="50"/>
        <end position="72"/>
    </location>
</feature>
<dbReference type="Proteomes" id="UP000586976">
    <property type="component" value="Unassembled WGS sequence"/>
</dbReference>
<dbReference type="Pfam" id="PF19857">
    <property type="entry name" value="DUF6332"/>
    <property type="match status" value="1"/>
</dbReference>
<dbReference type="AlphaFoldDB" id="A0A7W2D4D0"/>
<accession>A0A7W2D4D0</accession>
<dbReference type="InterPro" id="IPR046295">
    <property type="entry name" value="DUF6332"/>
</dbReference>
<keyword evidence="3" id="KW-1185">Reference proteome</keyword>
<feature type="transmembrane region" description="Helical" evidence="1">
    <location>
        <begin position="16"/>
        <end position="43"/>
    </location>
</feature>
<evidence type="ECO:0000313" key="3">
    <source>
        <dbReference type="Proteomes" id="UP000586976"/>
    </source>
</evidence>
<sequence>MATRSQAERDATTVEIVYAIVSAVFRACATGLLLASPMLFLGLRGPAMKIVGGIAVVLAIGVLLWRLISVLWRFDNQRRH</sequence>
<keyword evidence="1" id="KW-0812">Transmembrane</keyword>
<keyword evidence="1" id="KW-1133">Transmembrane helix</keyword>
<proteinExistence type="predicted"/>
<evidence type="ECO:0000313" key="2">
    <source>
        <dbReference type="EMBL" id="MBA4864250.1"/>
    </source>
</evidence>
<dbReference type="EMBL" id="JACEQY010000027">
    <property type="protein sequence ID" value="MBA4864250.1"/>
    <property type="molecule type" value="Genomic_DNA"/>
</dbReference>
<name>A0A7W2D4D0_9ACTN</name>
<reference evidence="2 3" key="1">
    <citation type="submission" date="2020-07" db="EMBL/GenBank/DDBJ databases">
        <title>Streptomyces isolated from Indian soil.</title>
        <authorList>
            <person name="Mandal S."/>
            <person name="Maiti P.K."/>
        </authorList>
    </citation>
    <scope>NUCLEOTIDE SEQUENCE [LARGE SCALE GENOMIC DNA]</scope>
    <source>
        <strain evidence="2 3">PSKA54</strain>
    </source>
</reference>
<protein>
    <submittedName>
        <fullName evidence="2">Uncharacterized protein</fullName>
    </submittedName>
</protein>
<dbReference type="RefSeq" id="WP_181865902.1">
    <property type="nucleotide sequence ID" value="NZ_JACEQY010000027.1"/>
</dbReference>
<evidence type="ECO:0000256" key="1">
    <source>
        <dbReference type="SAM" id="Phobius"/>
    </source>
</evidence>
<organism evidence="2 3">
    <name type="scientific">Streptomyces himalayensis subsp. aureolus</name>
    <dbReference type="NCBI Taxonomy" id="2758039"/>
    <lineage>
        <taxon>Bacteria</taxon>
        <taxon>Bacillati</taxon>
        <taxon>Actinomycetota</taxon>
        <taxon>Actinomycetes</taxon>
        <taxon>Kitasatosporales</taxon>
        <taxon>Streptomycetaceae</taxon>
        <taxon>Streptomyces</taxon>
        <taxon>Streptomyces himalayensis</taxon>
    </lineage>
</organism>
<gene>
    <name evidence="2" type="ORF">H1V43_23405</name>
</gene>
<comment type="caution">
    <text evidence="2">The sequence shown here is derived from an EMBL/GenBank/DDBJ whole genome shotgun (WGS) entry which is preliminary data.</text>
</comment>
<keyword evidence="1" id="KW-0472">Membrane</keyword>